<dbReference type="Gene3D" id="2.70.50.70">
    <property type="match status" value="1"/>
</dbReference>
<gene>
    <name evidence="3" type="ORF">CC86DRAFT_372487</name>
</gene>
<proteinExistence type="predicted"/>
<keyword evidence="4" id="KW-1185">Reference proteome</keyword>
<evidence type="ECO:0000313" key="3">
    <source>
        <dbReference type="EMBL" id="KAF2823550.1"/>
    </source>
</evidence>
<dbReference type="Proteomes" id="UP000799424">
    <property type="component" value="Unassembled WGS sequence"/>
</dbReference>
<feature type="compositionally biased region" description="Low complexity" evidence="1">
    <location>
        <begin position="294"/>
        <end position="319"/>
    </location>
</feature>
<feature type="compositionally biased region" description="Low complexity" evidence="1">
    <location>
        <begin position="222"/>
        <end position="268"/>
    </location>
</feature>
<dbReference type="PANTHER" id="PTHR36182:SF2">
    <property type="entry name" value="LYTIC POLYSACCHARIDE MONOOXYGENASE"/>
    <property type="match status" value="1"/>
</dbReference>
<protein>
    <recommendedName>
        <fullName evidence="5">Lytic polysaccharide monooxygenase</fullName>
    </recommendedName>
</protein>
<reference evidence="3" key="1">
    <citation type="journal article" date="2020" name="Stud. Mycol.">
        <title>101 Dothideomycetes genomes: a test case for predicting lifestyles and emergence of pathogens.</title>
        <authorList>
            <person name="Haridas S."/>
            <person name="Albert R."/>
            <person name="Binder M."/>
            <person name="Bloem J."/>
            <person name="Labutti K."/>
            <person name="Salamov A."/>
            <person name="Andreopoulos B."/>
            <person name="Baker S."/>
            <person name="Barry K."/>
            <person name="Bills G."/>
            <person name="Bluhm B."/>
            <person name="Cannon C."/>
            <person name="Castanera R."/>
            <person name="Culley D."/>
            <person name="Daum C."/>
            <person name="Ezra D."/>
            <person name="Gonzalez J."/>
            <person name="Henrissat B."/>
            <person name="Kuo A."/>
            <person name="Liang C."/>
            <person name="Lipzen A."/>
            <person name="Lutzoni F."/>
            <person name="Magnuson J."/>
            <person name="Mondo S."/>
            <person name="Nolan M."/>
            <person name="Ohm R."/>
            <person name="Pangilinan J."/>
            <person name="Park H.-J."/>
            <person name="Ramirez L."/>
            <person name="Alfaro M."/>
            <person name="Sun H."/>
            <person name="Tritt A."/>
            <person name="Yoshinaga Y."/>
            <person name="Zwiers L.-H."/>
            <person name="Turgeon B."/>
            <person name="Goodwin S."/>
            <person name="Spatafora J."/>
            <person name="Crous P."/>
            <person name="Grigoriev I."/>
        </authorList>
    </citation>
    <scope>NUCLEOTIDE SEQUENCE</scope>
    <source>
        <strain evidence="3">CBS 113818</strain>
    </source>
</reference>
<dbReference type="OrthoDB" id="2342176at2759"/>
<evidence type="ECO:0000256" key="2">
    <source>
        <dbReference type="SAM" id="SignalP"/>
    </source>
</evidence>
<sequence>MSFQKIILATIALLATTNAHVLMKSPVPYSVDKLDNGPISKAQYPCKAQNGFTVSTMNPMAVGSKQTLQLSGSAVHGGGSCQLSISLDTTPTASSVFKVIKSMEGGCPGIDSQANSYDFELPASIPNGKATFAWTWFSKLSGQPELYMNCAPIEVTGGASDKSAFEALPDMLVANLDDSCESVPNFAVQFPNPGSAVQKGSANDAKPPVGAACGKSVGGNTPAQPSPSAGQPSSAPQSSSVAQPSVPVGGQPVASPKPTATAAPSNPGGVFAPGASSVAGAPAVTSTTLVTVTAAPSPAKPTPSAAPGSGTPAKPSTPSSGGGSGATSCSTNGAVVCNGEKQFGLCNNGNVVWQDVAAGTACVNGVISKRSFNSRVTRPRYRSPRAAMPIGY</sequence>
<keyword evidence="2" id="KW-0732">Signal</keyword>
<dbReference type="PANTHER" id="PTHR36182">
    <property type="entry name" value="PROTEIN, PUTATIVE (AFU_ORTHOLOGUE AFUA_6G10930)-RELATED"/>
    <property type="match status" value="1"/>
</dbReference>
<dbReference type="EMBL" id="MU006232">
    <property type="protein sequence ID" value="KAF2823550.1"/>
    <property type="molecule type" value="Genomic_DNA"/>
</dbReference>
<feature type="region of interest" description="Disordered" evidence="1">
    <location>
        <begin position="196"/>
        <end position="268"/>
    </location>
</feature>
<dbReference type="AlphaFoldDB" id="A0A6A6ZR17"/>
<feature type="chain" id="PRO_5025627551" description="Lytic polysaccharide monooxygenase" evidence="2">
    <location>
        <begin position="20"/>
        <end position="392"/>
    </location>
</feature>
<name>A0A6A6ZR17_9PLEO</name>
<organism evidence="3 4">
    <name type="scientific">Ophiobolus disseminans</name>
    <dbReference type="NCBI Taxonomy" id="1469910"/>
    <lineage>
        <taxon>Eukaryota</taxon>
        <taxon>Fungi</taxon>
        <taxon>Dikarya</taxon>
        <taxon>Ascomycota</taxon>
        <taxon>Pezizomycotina</taxon>
        <taxon>Dothideomycetes</taxon>
        <taxon>Pleosporomycetidae</taxon>
        <taxon>Pleosporales</taxon>
        <taxon>Pleosporineae</taxon>
        <taxon>Phaeosphaeriaceae</taxon>
        <taxon>Ophiobolus</taxon>
    </lineage>
</organism>
<evidence type="ECO:0000313" key="4">
    <source>
        <dbReference type="Proteomes" id="UP000799424"/>
    </source>
</evidence>
<feature type="region of interest" description="Disordered" evidence="1">
    <location>
        <begin position="294"/>
        <end position="329"/>
    </location>
</feature>
<feature type="signal peptide" evidence="2">
    <location>
        <begin position="1"/>
        <end position="19"/>
    </location>
</feature>
<evidence type="ECO:0000256" key="1">
    <source>
        <dbReference type="SAM" id="MobiDB-lite"/>
    </source>
</evidence>
<accession>A0A6A6ZR17</accession>
<evidence type="ECO:0008006" key="5">
    <source>
        <dbReference type="Google" id="ProtNLM"/>
    </source>
</evidence>